<gene>
    <name evidence="17" type="primary">LOC109889919</name>
</gene>
<evidence type="ECO:0000313" key="18">
    <source>
        <dbReference type="Proteomes" id="UP000694557"/>
    </source>
</evidence>
<evidence type="ECO:0000256" key="3">
    <source>
        <dbReference type="ARBA" id="ARBA00022527"/>
    </source>
</evidence>
<dbReference type="Pfam" id="PF08332">
    <property type="entry name" value="CaMKII_AD"/>
    <property type="match status" value="1"/>
</dbReference>
<keyword evidence="6 14" id="KW-0547">Nucleotide-binding</keyword>
<dbReference type="InterPro" id="IPR032710">
    <property type="entry name" value="NTF2-like_dom_sf"/>
</dbReference>
<evidence type="ECO:0000256" key="5">
    <source>
        <dbReference type="ARBA" id="ARBA00022679"/>
    </source>
</evidence>
<dbReference type="Pfam" id="PF00069">
    <property type="entry name" value="Pkinase"/>
    <property type="match status" value="1"/>
</dbReference>
<evidence type="ECO:0000313" key="17">
    <source>
        <dbReference type="Ensembl" id="ENSOKIP00005093975.1"/>
    </source>
</evidence>
<keyword evidence="4" id="KW-0597">Phosphoprotein</keyword>
<keyword evidence="18" id="KW-1185">Reference proteome</keyword>
<evidence type="ECO:0000256" key="9">
    <source>
        <dbReference type="ARBA" id="ARBA00022860"/>
    </source>
</evidence>
<dbReference type="FunFam" id="3.30.200.20:FF:000002">
    <property type="entry name" value="Calcium/calmodulin-dependent protein kinase type II subunit delta isoform 2"/>
    <property type="match status" value="1"/>
</dbReference>
<evidence type="ECO:0000256" key="12">
    <source>
        <dbReference type="ARBA" id="ARBA00056581"/>
    </source>
</evidence>
<evidence type="ECO:0000256" key="4">
    <source>
        <dbReference type="ARBA" id="ARBA00022553"/>
    </source>
</evidence>
<comment type="function">
    <text evidence="12">CaM-kinase II (CAMK2) is a prominent kinase in the central nervous system.</text>
</comment>
<reference evidence="17" key="1">
    <citation type="submission" date="2025-08" db="UniProtKB">
        <authorList>
            <consortium name="Ensembl"/>
        </authorList>
    </citation>
    <scope>IDENTIFICATION</scope>
</reference>
<feature type="domain" description="Protein kinase" evidence="16">
    <location>
        <begin position="14"/>
        <end position="272"/>
    </location>
</feature>
<dbReference type="GO" id="GO:0043226">
    <property type="term" value="C:organelle"/>
    <property type="evidence" value="ECO:0007669"/>
    <property type="project" value="UniProtKB-ARBA"/>
</dbReference>
<keyword evidence="3" id="KW-0723">Serine/threonine-protein kinase</keyword>
<dbReference type="Gene3D" id="3.30.200.20">
    <property type="entry name" value="Phosphorylase Kinase, domain 1"/>
    <property type="match status" value="1"/>
</dbReference>
<evidence type="ECO:0000256" key="7">
    <source>
        <dbReference type="ARBA" id="ARBA00022777"/>
    </source>
</evidence>
<dbReference type="PROSITE" id="PS00107">
    <property type="entry name" value="PROTEIN_KINASE_ATP"/>
    <property type="match status" value="1"/>
</dbReference>
<dbReference type="GO" id="GO:0005516">
    <property type="term" value="F:calmodulin binding"/>
    <property type="evidence" value="ECO:0007669"/>
    <property type="project" value="UniProtKB-KW"/>
</dbReference>
<organism evidence="17 18">
    <name type="scientific">Oncorhynchus kisutch</name>
    <name type="common">Coho salmon</name>
    <name type="synonym">Salmo kisutch</name>
    <dbReference type="NCBI Taxonomy" id="8019"/>
    <lineage>
        <taxon>Eukaryota</taxon>
        <taxon>Metazoa</taxon>
        <taxon>Chordata</taxon>
        <taxon>Craniata</taxon>
        <taxon>Vertebrata</taxon>
        <taxon>Euteleostomi</taxon>
        <taxon>Actinopterygii</taxon>
        <taxon>Neopterygii</taxon>
        <taxon>Teleostei</taxon>
        <taxon>Protacanthopterygii</taxon>
        <taxon>Salmoniformes</taxon>
        <taxon>Salmonidae</taxon>
        <taxon>Salmoninae</taxon>
        <taxon>Oncorhynchus</taxon>
    </lineage>
</organism>
<keyword evidence="5" id="KW-0808">Transferase</keyword>
<dbReference type="SMART" id="SM00220">
    <property type="entry name" value="S_TKc"/>
    <property type="match status" value="1"/>
</dbReference>
<accession>A0A8C7JWT3</accession>
<reference evidence="17" key="2">
    <citation type="submission" date="2025-09" db="UniProtKB">
        <authorList>
            <consortium name="Ensembl"/>
        </authorList>
    </citation>
    <scope>IDENTIFICATION</scope>
</reference>
<dbReference type="PROSITE" id="PS00108">
    <property type="entry name" value="PROTEIN_KINASE_ST"/>
    <property type="match status" value="1"/>
</dbReference>
<name>A0A8C7JWT3_ONCKI</name>
<dbReference type="Gene3D" id="3.10.450.50">
    <property type="match status" value="1"/>
</dbReference>
<evidence type="ECO:0000256" key="1">
    <source>
        <dbReference type="ARBA" id="ARBA00005354"/>
    </source>
</evidence>
<keyword evidence="8 14" id="KW-0067">ATP-binding</keyword>
<dbReference type="Gene3D" id="6.10.140.620">
    <property type="match status" value="1"/>
</dbReference>
<dbReference type="GO" id="GO:0005524">
    <property type="term" value="F:ATP binding"/>
    <property type="evidence" value="ECO:0007669"/>
    <property type="project" value="UniProtKB-UniRule"/>
</dbReference>
<evidence type="ECO:0000256" key="15">
    <source>
        <dbReference type="SAM" id="MobiDB-lite"/>
    </source>
</evidence>
<dbReference type="InterPro" id="IPR008271">
    <property type="entry name" value="Ser/Thr_kinase_AS"/>
</dbReference>
<evidence type="ECO:0000256" key="10">
    <source>
        <dbReference type="ARBA" id="ARBA00047307"/>
    </source>
</evidence>
<keyword evidence="7" id="KW-0418">Kinase</keyword>
<dbReference type="Proteomes" id="UP000694557">
    <property type="component" value="Unassembled WGS sequence"/>
</dbReference>
<dbReference type="Gene3D" id="1.10.510.10">
    <property type="entry name" value="Transferase(Phosphotransferase) domain 1"/>
    <property type="match status" value="1"/>
</dbReference>
<dbReference type="InterPro" id="IPR013543">
    <property type="entry name" value="Ca/CaM-dep_prot_kinase-assoc"/>
</dbReference>
<feature type="compositionally biased region" description="Low complexity" evidence="15">
    <location>
        <begin position="353"/>
        <end position="375"/>
    </location>
</feature>
<proteinExistence type="inferred from homology"/>
<dbReference type="EC" id="2.7.11.17" evidence="2"/>
<evidence type="ECO:0000256" key="2">
    <source>
        <dbReference type="ARBA" id="ARBA00012434"/>
    </source>
</evidence>
<evidence type="ECO:0000256" key="13">
    <source>
        <dbReference type="ARBA" id="ARBA00064333"/>
    </source>
</evidence>
<keyword evidence="9" id="KW-0112">Calmodulin-binding</keyword>
<dbReference type="PANTHER" id="PTHR24347">
    <property type="entry name" value="SERINE/THREONINE-PROTEIN KINASE"/>
    <property type="match status" value="1"/>
</dbReference>
<sequence length="563" mass="62748">MATIVTSTRFTDEYQLYEELGKGAFSVVRRCVKKSNGQEFAAKIINTKKLSARDHQKLEREARICRLLKHPNIVRLHESISEEGFHYLVFDLVTGGELFEDIVAREYYSEADASQCINQILESVHHMHQHDIVHRDLKPENLLLASKLKGAAVKLADFGLAIDVQGDEQAWFGFAGTPGYLSPEVLRKDPYGKPVDIWACGVVLYILLVGYPPFWDEDQHKLYQQIKAGAYDFPSPEWDTVTPEAKNLINQMLTINPAKRITADQALKHPWICQRSTVASMMHRQETVECLRKFNARRKLKGAILTTMLVTRNFSVGRQHTSPAATTSTAALASEACKSLLNKKSDGGVKPQTNNSKNSVVSSTSSTKDSSISSSAPMGSTESCNITEEEDVKGRKVSACGSSVDSAMVSQCSASEEQTQAQPPHCPPASRKQEIIKITEQLIEAINNGDFEAYTRICDPGLTSFEPEALGNLVEGMDFHKFYFENLLSKNSKPVHTTILNPHVHLIGEDAACIAYIRLTQYIDSQGRPRSCQSEETRVWHRRDAKWLNVHFHCSGAPAAPLQ</sequence>
<evidence type="ECO:0000256" key="8">
    <source>
        <dbReference type="ARBA" id="ARBA00022840"/>
    </source>
</evidence>
<dbReference type="FunFam" id="1.10.510.10:FF:000001">
    <property type="entry name" value="Calcium/calmodulin-dependent protein kinase type II subunit delta"/>
    <property type="match status" value="1"/>
</dbReference>
<evidence type="ECO:0000256" key="14">
    <source>
        <dbReference type="PROSITE-ProRule" id="PRU10141"/>
    </source>
</evidence>
<dbReference type="InterPro" id="IPR011009">
    <property type="entry name" value="Kinase-like_dom_sf"/>
</dbReference>
<evidence type="ECO:0000256" key="6">
    <source>
        <dbReference type="ARBA" id="ARBA00022741"/>
    </source>
</evidence>
<dbReference type="SUPFAM" id="SSF56112">
    <property type="entry name" value="Protein kinase-like (PK-like)"/>
    <property type="match status" value="1"/>
</dbReference>
<comment type="catalytic activity">
    <reaction evidence="10">
        <text>L-threonyl-[protein] + ATP = O-phospho-L-threonyl-[protein] + ADP + H(+)</text>
        <dbReference type="Rhea" id="RHEA:46608"/>
        <dbReference type="Rhea" id="RHEA-COMP:11060"/>
        <dbReference type="Rhea" id="RHEA-COMP:11605"/>
        <dbReference type="ChEBI" id="CHEBI:15378"/>
        <dbReference type="ChEBI" id="CHEBI:30013"/>
        <dbReference type="ChEBI" id="CHEBI:30616"/>
        <dbReference type="ChEBI" id="CHEBI:61977"/>
        <dbReference type="ChEBI" id="CHEBI:456216"/>
        <dbReference type="EC" id="2.7.11.17"/>
    </reaction>
</comment>
<dbReference type="InterPro" id="IPR017441">
    <property type="entry name" value="Protein_kinase_ATP_BS"/>
</dbReference>
<comment type="similarity">
    <text evidence="1">Belongs to the protein kinase superfamily. CAMK Ser/Thr protein kinase family. CaMK subfamily.</text>
</comment>
<dbReference type="Ensembl" id="ENSOKIT00005100479.1">
    <property type="protein sequence ID" value="ENSOKIP00005093975.1"/>
    <property type="gene ID" value="ENSOKIG00005035696.1"/>
</dbReference>
<dbReference type="AlphaFoldDB" id="A0A8C7JWT3"/>
<dbReference type="GO" id="GO:0004683">
    <property type="term" value="F:calcium/calmodulin-dependent protein kinase activity"/>
    <property type="evidence" value="ECO:0007669"/>
    <property type="project" value="UniProtKB-EC"/>
</dbReference>
<feature type="compositionally biased region" description="Polar residues" evidence="15">
    <location>
        <begin position="376"/>
        <end position="386"/>
    </location>
</feature>
<feature type="region of interest" description="Disordered" evidence="15">
    <location>
        <begin position="343"/>
        <end position="390"/>
    </location>
</feature>
<comment type="subunit">
    <text evidence="13">CAMK2 is composed of four different chains: alpha, beta, gamma, and delta. The different isoforms assemble into homo- or heteromultimeric holoenzymes composed of 8 to 12 subunits.</text>
</comment>
<evidence type="ECO:0000259" key="16">
    <source>
        <dbReference type="PROSITE" id="PS50011"/>
    </source>
</evidence>
<dbReference type="GeneTree" id="ENSGT00940000156481"/>
<dbReference type="FunFam" id="3.10.450.50:FF:000001">
    <property type="entry name" value="calcium/calmodulin-dependent protein kinase type II subunit gamma isoform X1"/>
    <property type="match status" value="1"/>
</dbReference>
<protein>
    <recommendedName>
        <fullName evidence="2">calcium/calmodulin-dependent protein kinase</fullName>
        <ecNumber evidence="2">2.7.11.17</ecNumber>
    </recommendedName>
</protein>
<dbReference type="CDD" id="cd14086">
    <property type="entry name" value="STKc_CaMKII"/>
    <property type="match status" value="1"/>
</dbReference>
<dbReference type="InterPro" id="IPR000719">
    <property type="entry name" value="Prot_kinase_dom"/>
</dbReference>
<dbReference type="SUPFAM" id="SSF54427">
    <property type="entry name" value="NTF2-like"/>
    <property type="match status" value="1"/>
</dbReference>
<evidence type="ECO:0000256" key="11">
    <source>
        <dbReference type="ARBA" id="ARBA00047430"/>
    </source>
</evidence>
<comment type="catalytic activity">
    <reaction evidence="11">
        <text>L-seryl-[protein] + ATP = O-phospho-L-seryl-[protein] + ADP + H(+)</text>
        <dbReference type="Rhea" id="RHEA:17989"/>
        <dbReference type="Rhea" id="RHEA-COMP:9863"/>
        <dbReference type="Rhea" id="RHEA-COMP:11604"/>
        <dbReference type="ChEBI" id="CHEBI:15378"/>
        <dbReference type="ChEBI" id="CHEBI:29999"/>
        <dbReference type="ChEBI" id="CHEBI:30616"/>
        <dbReference type="ChEBI" id="CHEBI:83421"/>
        <dbReference type="ChEBI" id="CHEBI:456216"/>
        <dbReference type="EC" id="2.7.11.17"/>
    </reaction>
</comment>
<feature type="binding site" evidence="14">
    <location>
        <position position="43"/>
    </location>
    <ligand>
        <name>ATP</name>
        <dbReference type="ChEBI" id="CHEBI:30616"/>
    </ligand>
</feature>
<dbReference type="PROSITE" id="PS50011">
    <property type="entry name" value="PROTEIN_KINASE_DOM"/>
    <property type="match status" value="1"/>
</dbReference>